<reference evidence="2" key="1">
    <citation type="submission" date="2022-11" db="UniProtKB">
        <authorList>
            <consortium name="WormBaseParasite"/>
        </authorList>
    </citation>
    <scope>IDENTIFICATION</scope>
</reference>
<organism evidence="1 2">
    <name type="scientific">Ditylenchus dipsaci</name>
    <dbReference type="NCBI Taxonomy" id="166011"/>
    <lineage>
        <taxon>Eukaryota</taxon>
        <taxon>Metazoa</taxon>
        <taxon>Ecdysozoa</taxon>
        <taxon>Nematoda</taxon>
        <taxon>Chromadorea</taxon>
        <taxon>Rhabditida</taxon>
        <taxon>Tylenchina</taxon>
        <taxon>Tylenchomorpha</taxon>
        <taxon>Sphaerularioidea</taxon>
        <taxon>Anguinidae</taxon>
        <taxon>Anguininae</taxon>
        <taxon>Ditylenchus</taxon>
    </lineage>
</organism>
<protein>
    <submittedName>
        <fullName evidence="2">Receptor expression-enhancing protein</fullName>
    </submittedName>
</protein>
<evidence type="ECO:0000313" key="1">
    <source>
        <dbReference type="Proteomes" id="UP000887574"/>
    </source>
</evidence>
<dbReference type="InterPro" id="IPR004345">
    <property type="entry name" value="TB2_DP1_HVA22"/>
</dbReference>
<keyword evidence="1" id="KW-1185">Reference proteome</keyword>
<name>A0A915DXI5_9BILA</name>
<dbReference type="AlphaFoldDB" id="A0A915DXI5"/>
<dbReference type="Proteomes" id="UP000887574">
    <property type="component" value="Unplaced"/>
</dbReference>
<sequence length="220" mass="24668">MHGNGLLTVLTISVSAFLPSVETFRAFQYKDQEGLELVAKYWVVFGVWNSLEAAANLFHLTRLIPFYGLLKLLAFSCMYQYGHQLCFEILSPFVDEAEPMGQRMVKAAYYIAYEVQPFLTQAFNFVAIRVMTAIVRWQDEENQVVKKSAVRRTSLASIQSQSLARSTASQYSGDSDLGAGQNPNNAVLLLKGNYSQQQKAVTVKEAENTKSKEKQSCVII</sequence>
<dbReference type="WBParaSite" id="jg23785">
    <property type="protein sequence ID" value="jg23785"/>
    <property type="gene ID" value="jg23785"/>
</dbReference>
<evidence type="ECO:0000313" key="2">
    <source>
        <dbReference type="WBParaSite" id="jg23785"/>
    </source>
</evidence>
<proteinExistence type="predicted"/>
<accession>A0A915DXI5</accession>
<dbReference type="Pfam" id="PF03134">
    <property type="entry name" value="TB2_DP1_HVA22"/>
    <property type="match status" value="1"/>
</dbReference>